<comment type="caution">
    <text evidence="1">The sequence shown here is derived from an EMBL/GenBank/DDBJ whole genome shotgun (WGS) entry which is preliminary data.</text>
</comment>
<dbReference type="EMBL" id="AZMM01011437">
    <property type="protein sequence ID" value="ETJ34135.1"/>
    <property type="molecule type" value="Genomic_DNA"/>
</dbReference>
<feature type="non-terminal residue" evidence="1">
    <location>
        <position position="75"/>
    </location>
</feature>
<dbReference type="AlphaFoldDB" id="W1XXG0"/>
<name>W1XXG0_9ZZZZ</name>
<organism evidence="1">
    <name type="scientific">human gut metagenome</name>
    <dbReference type="NCBI Taxonomy" id="408170"/>
    <lineage>
        <taxon>unclassified sequences</taxon>
        <taxon>metagenomes</taxon>
        <taxon>organismal metagenomes</taxon>
    </lineage>
</organism>
<gene>
    <name evidence="1" type="ORF">Q604_UNBC11437G0001</name>
</gene>
<evidence type="ECO:0000313" key="1">
    <source>
        <dbReference type="EMBL" id="ETJ34135.1"/>
    </source>
</evidence>
<feature type="non-terminal residue" evidence="1">
    <location>
        <position position="1"/>
    </location>
</feature>
<reference evidence="1" key="1">
    <citation type="submission" date="2013-12" db="EMBL/GenBank/DDBJ databases">
        <title>A Varibaculum cambriense genome reconstructed from a premature infant gut community with otherwise low bacterial novelty that shifts toward anaerobic metabolism during the third week of life.</title>
        <authorList>
            <person name="Brown C.T."/>
            <person name="Sharon I."/>
            <person name="Thomas B.C."/>
            <person name="Castelle C.J."/>
            <person name="Morowitz M.J."/>
            <person name="Banfield J.F."/>
        </authorList>
    </citation>
    <scope>NUCLEOTIDE SEQUENCE</scope>
</reference>
<proteinExistence type="predicted"/>
<sequence length="75" mass="8442">RIIDTVLQKSEVQRFIPKSVDLKGRIEVLDGGFRGSKIVHAKPRRNGEDGKERHPYPGRISQMQLSPIGMFDALA</sequence>
<protein>
    <submittedName>
        <fullName evidence="1">Uncharacterized protein</fullName>
    </submittedName>
</protein>
<accession>W1XXG0</accession>